<comment type="similarity">
    <text evidence="1">Belongs to the sigma-70 factor family. ECF subfamily.</text>
</comment>
<evidence type="ECO:0000256" key="1">
    <source>
        <dbReference type="ARBA" id="ARBA00010641"/>
    </source>
</evidence>
<feature type="compositionally biased region" description="Pro residues" evidence="6">
    <location>
        <begin position="668"/>
        <end position="678"/>
    </location>
</feature>
<dbReference type="RefSeq" id="WP_084716138.1">
    <property type="nucleotide sequence ID" value="NZ_JNYO01000006.1"/>
</dbReference>
<dbReference type="AlphaFoldDB" id="A0A5Q0HBD9"/>
<keyword evidence="2" id="KW-0805">Transcription regulation</keyword>
<keyword evidence="5" id="KW-0804">Transcription</keyword>
<dbReference type="Pfam" id="PF13490">
    <property type="entry name" value="zf-HC2"/>
    <property type="match status" value="1"/>
</dbReference>
<sequence>MATVPAEVQGPSDAELIDSVRAGAIDAYGQLYERHVGAAYNLARQLARSSAEADDLVSEAFAKVLDTLRAGRGPDTAFRAYLLTALRHTAYDRTRRERRVELADDVAEVAPEATAVPFADTAVAGLERSLAARAFARLPERWQTVLWHTEIEGQSPAEVAPLLGLTANGVSALAYRAREGLKQAYLQVHLAETQAERCRATVDRLGAWTRGGLSKRETAQVETHLDECADCRALAAELADVNGALRGIVAPMVLGAGATGYLAAAAGTAKAAAAGAAAAASAGSASASTGSGGNVLTAAPRQLLGAAASAAALVIAVVIGLAAGDDEDPAAQVAPLPTTTVRATTAPSPDLSTTQATTTTTTEPTTTTAPTTTTEPATTTAPTTTTAEPTTEAPPAARPEPRPEPEPEPRPEPEPTPPNLVPTVPSGFRLTPGADPVEMPITVRNSGQTASVPASAALLLPPGVRSVGAPASFAGGRLAQLDGAAGQTVTCPAGTGAVTCATAQGIAPGGTATFLFHLQADWEAVTGRITGTITAGTALSVAVEVDVEVTPVEDALDLRVRQWHHGFWDPRLDVSVTNTGGRAGAMRLVVESDEHVALVALWPGCRRSQHRVVCEQQLARGATFRVPVWVLGLPWRHGVVRVSATLGTAAKSLEVPLEPHPGHDAEPEPPVGTPPTQAPAPTTTARPAPATTTPPGTTTPAPPTPTGTPTGPTTGPTTPPTEPRPTSRTEPTSATPEPTTPAPEPEPTPEPTTPAPEPCAPRPPWLPPLLGDLLPGLCPPPS</sequence>
<keyword evidence="3" id="KW-0731">Sigma factor</keyword>
<dbReference type="InterPro" id="IPR027383">
    <property type="entry name" value="Znf_put"/>
</dbReference>
<feature type="compositionally biased region" description="Basic and acidic residues" evidence="6">
    <location>
        <begin position="399"/>
        <end position="413"/>
    </location>
</feature>
<keyword evidence="4" id="KW-0238">DNA-binding</keyword>
<evidence type="ECO:0000259" key="7">
    <source>
        <dbReference type="Pfam" id="PF04542"/>
    </source>
</evidence>
<dbReference type="InterPro" id="IPR041916">
    <property type="entry name" value="Anti_sigma_zinc_sf"/>
</dbReference>
<evidence type="ECO:0000256" key="2">
    <source>
        <dbReference type="ARBA" id="ARBA00023015"/>
    </source>
</evidence>
<dbReference type="Pfam" id="PF04542">
    <property type="entry name" value="Sigma70_r2"/>
    <property type="match status" value="1"/>
</dbReference>
<feature type="domain" description="RNA polymerase sigma-70 region 2" evidence="7">
    <location>
        <begin position="31"/>
        <end position="99"/>
    </location>
</feature>
<evidence type="ECO:0000256" key="3">
    <source>
        <dbReference type="ARBA" id="ARBA00023082"/>
    </source>
</evidence>
<dbReference type="InterPro" id="IPR039425">
    <property type="entry name" value="RNA_pol_sigma-70-like"/>
</dbReference>
<dbReference type="InterPro" id="IPR013325">
    <property type="entry name" value="RNA_pol_sigma_r2"/>
</dbReference>
<feature type="compositionally biased region" description="Pro residues" evidence="6">
    <location>
        <begin position="738"/>
        <end position="767"/>
    </location>
</feature>
<dbReference type="GO" id="GO:0003677">
    <property type="term" value="F:DNA binding"/>
    <property type="evidence" value="ECO:0007669"/>
    <property type="project" value="UniProtKB-KW"/>
</dbReference>
<gene>
    <name evidence="9" type="ORF">EKG83_42595</name>
</gene>
<dbReference type="PRINTS" id="PR01217">
    <property type="entry name" value="PRICHEXTENSN"/>
</dbReference>
<dbReference type="KEGG" id="ssyi:EKG83_42595"/>
<evidence type="ECO:0000256" key="5">
    <source>
        <dbReference type="ARBA" id="ARBA00023163"/>
    </source>
</evidence>
<organism evidence="9 10">
    <name type="scientific">Saccharothrix syringae</name>
    <name type="common">Nocardiopsis syringae</name>
    <dbReference type="NCBI Taxonomy" id="103733"/>
    <lineage>
        <taxon>Bacteria</taxon>
        <taxon>Bacillati</taxon>
        <taxon>Actinomycetota</taxon>
        <taxon>Actinomycetes</taxon>
        <taxon>Pseudonocardiales</taxon>
        <taxon>Pseudonocardiaceae</taxon>
        <taxon>Saccharothrix</taxon>
    </lineage>
</organism>
<keyword evidence="10" id="KW-1185">Reference proteome</keyword>
<feature type="compositionally biased region" description="Low complexity" evidence="6">
    <location>
        <begin position="724"/>
        <end position="737"/>
    </location>
</feature>
<dbReference type="EMBL" id="CP034550">
    <property type="protein sequence ID" value="QFZ23243.1"/>
    <property type="molecule type" value="Genomic_DNA"/>
</dbReference>
<feature type="compositionally biased region" description="Low complexity" evidence="6">
    <location>
        <begin position="353"/>
        <end position="395"/>
    </location>
</feature>
<name>A0A5Q0HBD9_SACSY</name>
<evidence type="ECO:0000313" key="9">
    <source>
        <dbReference type="EMBL" id="QFZ23243.1"/>
    </source>
</evidence>
<protein>
    <submittedName>
        <fullName evidence="9">Sigma-70 family RNA polymerase sigma factor</fullName>
    </submittedName>
</protein>
<evidence type="ECO:0000313" key="10">
    <source>
        <dbReference type="Proteomes" id="UP000325787"/>
    </source>
</evidence>
<dbReference type="InterPro" id="IPR007627">
    <property type="entry name" value="RNA_pol_sigma70_r2"/>
</dbReference>
<dbReference type="SUPFAM" id="SSF88659">
    <property type="entry name" value="Sigma3 and sigma4 domains of RNA polymerase sigma factors"/>
    <property type="match status" value="1"/>
</dbReference>
<evidence type="ECO:0000256" key="4">
    <source>
        <dbReference type="ARBA" id="ARBA00023125"/>
    </source>
</evidence>
<dbReference type="GO" id="GO:0006352">
    <property type="term" value="P:DNA-templated transcription initiation"/>
    <property type="evidence" value="ECO:0007669"/>
    <property type="project" value="InterPro"/>
</dbReference>
<dbReference type="Gene3D" id="1.10.10.1320">
    <property type="entry name" value="Anti-sigma factor, zinc-finger domain"/>
    <property type="match status" value="1"/>
</dbReference>
<feature type="compositionally biased region" description="Low complexity" evidence="6">
    <location>
        <begin position="707"/>
        <end position="716"/>
    </location>
</feature>
<evidence type="ECO:0000256" key="6">
    <source>
        <dbReference type="SAM" id="MobiDB-lite"/>
    </source>
</evidence>
<evidence type="ECO:0000259" key="8">
    <source>
        <dbReference type="Pfam" id="PF13490"/>
    </source>
</evidence>
<dbReference type="GO" id="GO:0016987">
    <property type="term" value="F:sigma factor activity"/>
    <property type="evidence" value="ECO:0007669"/>
    <property type="project" value="UniProtKB-KW"/>
</dbReference>
<feature type="compositionally biased region" description="Polar residues" evidence="6">
    <location>
        <begin position="337"/>
        <end position="352"/>
    </location>
</feature>
<accession>A0A5Q0HBD9</accession>
<dbReference type="InterPro" id="IPR013324">
    <property type="entry name" value="RNA_pol_sigma_r3/r4-like"/>
</dbReference>
<feature type="region of interest" description="Disordered" evidence="6">
    <location>
        <begin position="330"/>
        <end position="426"/>
    </location>
</feature>
<feature type="region of interest" description="Disordered" evidence="6">
    <location>
        <begin position="655"/>
        <end position="782"/>
    </location>
</feature>
<dbReference type="OrthoDB" id="4990598at2"/>
<reference evidence="10" key="1">
    <citation type="journal article" date="2021" name="Curr. Microbiol.">
        <title>Complete genome of nocamycin-producing strain Saccharothrix syringae NRRL B-16468 reveals the biosynthetic potential for secondary metabolites.</title>
        <authorList>
            <person name="Mo X."/>
            <person name="Yang S."/>
        </authorList>
    </citation>
    <scope>NUCLEOTIDE SEQUENCE [LARGE SCALE GENOMIC DNA]</scope>
    <source>
        <strain evidence="10">ATCC 51364 / DSM 43886 / JCM 6844 / KCTC 9398 / NBRC 14523 / NRRL B-16468 / INA 2240</strain>
    </source>
</reference>
<dbReference type="Proteomes" id="UP000325787">
    <property type="component" value="Chromosome"/>
</dbReference>
<dbReference type="NCBIfam" id="TIGR02937">
    <property type="entry name" value="sigma70-ECF"/>
    <property type="match status" value="1"/>
</dbReference>
<feature type="compositionally biased region" description="Low complexity" evidence="6">
    <location>
        <begin position="679"/>
        <end position="699"/>
    </location>
</feature>
<dbReference type="InterPro" id="IPR036388">
    <property type="entry name" value="WH-like_DNA-bd_sf"/>
</dbReference>
<dbReference type="InterPro" id="IPR014284">
    <property type="entry name" value="RNA_pol_sigma-70_dom"/>
</dbReference>
<proteinExistence type="inferred from homology"/>
<dbReference type="Gene3D" id="1.10.10.10">
    <property type="entry name" value="Winged helix-like DNA-binding domain superfamily/Winged helix DNA-binding domain"/>
    <property type="match status" value="1"/>
</dbReference>
<dbReference type="PANTHER" id="PTHR43133">
    <property type="entry name" value="RNA POLYMERASE ECF-TYPE SIGMA FACTO"/>
    <property type="match status" value="1"/>
</dbReference>
<feature type="domain" description="Putative zinc-finger" evidence="8">
    <location>
        <begin position="198"/>
        <end position="232"/>
    </location>
</feature>
<dbReference type="Gene3D" id="1.10.1740.10">
    <property type="match status" value="1"/>
</dbReference>
<dbReference type="SUPFAM" id="SSF88946">
    <property type="entry name" value="Sigma2 domain of RNA polymerase sigma factors"/>
    <property type="match status" value="1"/>
</dbReference>
<dbReference type="PANTHER" id="PTHR43133:SF8">
    <property type="entry name" value="RNA POLYMERASE SIGMA FACTOR HI_1459-RELATED"/>
    <property type="match status" value="1"/>
</dbReference>